<sequence length="75" mass="7998">MKLAPCLLYEQRDVSGWLLRVSSSRCCRSLSAVFATVMGWQTTAAAAVFASAHGETGQGLGWCPSACAFQYAALH</sequence>
<accession>A0A562QPX1</accession>
<dbReference type="Proteomes" id="UP000316291">
    <property type="component" value="Unassembled WGS sequence"/>
</dbReference>
<evidence type="ECO:0000313" key="2">
    <source>
        <dbReference type="Proteomes" id="UP000316291"/>
    </source>
</evidence>
<name>A0A562QPX1_9BRAD</name>
<dbReference type="AlphaFoldDB" id="A0A562QPX1"/>
<proteinExistence type="predicted"/>
<comment type="caution">
    <text evidence="1">The sequence shown here is derived from an EMBL/GenBank/DDBJ whole genome shotgun (WGS) entry which is preliminary data.</text>
</comment>
<protein>
    <submittedName>
        <fullName evidence="1">Uncharacterized protein</fullName>
    </submittedName>
</protein>
<keyword evidence="2" id="KW-1185">Reference proteome</keyword>
<organism evidence="1 2">
    <name type="scientific">Bradyrhizobium huanghuaihaiense</name>
    <dbReference type="NCBI Taxonomy" id="990078"/>
    <lineage>
        <taxon>Bacteria</taxon>
        <taxon>Pseudomonadati</taxon>
        <taxon>Pseudomonadota</taxon>
        <taxon>Alphaproteobacteria</taxon>
        <taxon>Hyphomicrobiales</taxon>
        <taxon>Nitrobacteraceae</taxon>
        <taxon>Bradyrhizobium</taxon>
    </lineage>
</organism>
<gene>
    <name evidence="1" type="ORF">IQ16_08223</name>
</gene>
<dbReference type="EMBL" id="VLLA01000045">
    <property type="protein sequence ID" value="TWI58250.1"/>
    <property type="molecule type" value="Genomic_DNA"/>
</dbReference>
<evidence type="ECO:0000313" key="1">
    <source>
        <dbReference type="EMBL" id="TWI58250.1"/>
    </source>
</evidence>
<reference evidence="1 2" key="1">
    <citation type="journal article" date="2015" name="Stand. Genomic Sci.">
        <title>Genomic Encyclopedia of Bacterial and Archaeal Type Strains, Phase III: the genomes of soil and plant-associated and newly described type strains.</title>
        <authorList>
            <person name="Whitman W.B."/>
            <person name="Woyke T."/>
            <person name="Klenk H.P."/>
            <person name="Zhou Y."/>
            <person name="Lilburn T.G."/>
            <person name="Beck B.J."/>
            <person name="De Vos P."/>
            <person name="Vandamme P."/>
            <person name="Eisen J.A."/>
            <person name="Garrity G."/>
            <person name="Hugenholtz P."/>
            <person name="Kyrpides N.C."/>
        </authorList>
    </citation>
    <scope>NUCLEOTIDE SEQUENCE [LARGE SCALE GENOMIC DNA]</scope>
    <source>
        <strain evidence="1 2">CGMCC 1.10948</strain>
    </source>
</reference>